<dbReference type="Proteomes" id="UP000296883">
    <property type="component" value="Chromosome"/>
</dbReference>
<dbReference type="Proteomes" id="UP000297725">
    <property type="component" value="Unassembled WGS sequence"/>
</dbReference>
<accession>A0AAJ5JMF6</accession>
<evidence type="ECO:0000313" key="2">
    <source>
        <dbReference type="EMBL" id="QCA28233.1"/>
    </source>
</evidence>
<organism evidence="3 5">
    <name type="scientific">Vagococcus xieshaowenii</name>
    <dbReference type="NCBI Taxonomy" id="2562451"/>
    <lineage>
        <taxon>Bacteria</taxon>
        <taxon>Bacillati</taxon>
        <taxon>Bacillota</taxon>
        <taxon>Bacilli</taxon>
        <taxon>Lactobacillales</taxon>
        <taxon>Enterococcaceae</taxon>
        <taxon>Vagococcus</taxon>
    </lineage>
</organism>
<dbReference type="EMBL" id="CP038865">
    <property type="protein sequence ID" value="QCA28233.1"/>
    <property type="molecule type" value="Genomic_DNA"/>
</dbReference>
<evidence type="ECO:0000313" key="5">
    <source>
        <dbReference type="Proteomes" id="UP000297725"/>
    </source>
</evidence>
<keyword evidence="4" id="KW-1185">Reference proteome</keyword>
<sequence>MNSKVIERDVERLQMKLVKYEMRVEGILKRKYYMENQFEKDSAGLKKILADAEKDVEDTKRLISKLEKRAQE</sequence>
<reference evidence="3 5" key="1">
    <citation type="submission" date="2019-03" db="EMBL/GenBank/DDBJ databases">
        <title>Vagococcus sp. was isolated fron gut of Carduelis flavirostris.</title>
        <authorList>
            <person name="Ge Y."/>
        </authorList>
    </citation>
    <scope>NUCLEOTIDE SEQUENCE [LARGE SCALE GENOMIC DNA]</scope>
    <source>
        <strain evidence="3 5">CF-210</strain>
    </source>
</reference>
<reference evidence="2 4" key="2">
    <citation type="journal article" date="2020" name="Int. J. Syst. Evol. Microbiol.">
        <title>Vagococcus xieshaowenii sp. nov., isolated from snow finch (Montifringilla taczanowskii) cloacal content.</title>
        <authorList>
            <person name="Ge Y."/>
            <person name="Yang J."/>
            <person name="Lai X.H."/>
            <person name="Zhang G."/>
            <person name="Jin D."/>
            <person name="Lu S."/>
            <person name="Wang B."/>
            <person name="Huang Y."/>
            <person name="Huang Y."/>
            <person name="Ren Z."/>
            <person name="Zhang X."/>
            <person name="Xu J."/>
        </authorList>
    </citation>
    <scope>NUCLEOTIDE SEQUENCE [LARGE SCALE GENOMIC DNA]</scope>
    <source>
        <strain evidence="2">Personal::cf-49</strain>
        <strain evidence="4">personal::cf-49</strain>
    </source>
</reference>
<proteinExistence type="predicted"/>
<evidence type="ECO:0000313" key="3">
    <source>
        <dbReference type="EMBL" id="TFZ41888.1"/>
    </source>
</evidence>
<name>A0AAJ5JMF6_9ENTE</name>
<evidence type="ECO:0000256" key="1">
    <source>
        <dbReference type="SAM" id="Coils"/>
    </source>
</evidence>
<dbReference type="AlphaFoldDB" id="A0AAJ5JMF6"/>
<dbReference type="EMBL" id="SRHU01000018">
    <property type="protein sequence ID" value="TFZ41888.1"/>
    <property type="molecule type" value="Genomic_DNA"/>
</dbReference>
<protein>
    <submittedName>
        <fullName evidence="3">Uncharacterized protein</fullName>
    </submittedName>
</protein>
<evidence type="ECO:0000313" key="4">
    <source>
        <dbReference type="Proteomes" id="UP000296883"/>
    </source>
</evidence>
<keyword evidence="1" id="KW-0175">Coiled coil</keyword>
<feature type="coiled-coil region" evidence="1">
    <location>
        <begin position="3"/>
        <end position="69"/>
    </location>
</feature>
<gene>
    <name evidence="3" type="ORF">E4031_04650</name>
    <name evidence="2" type="ORF">E4Z98_02470</name>
</gene>
<dbReference type="RefSeq" id="WP_135254276.1">
    <property type="nucleotide sequence ID" value="NZ_CP038865.1"/>
</dbReference>